<name>A0ABN7BE37_9HEMI</name>
<reference evidence="9 10" key="1">
    <citation type="submission" date="2023-09" db="EMBL/GenBank/DDBJ databases">
        <title>Nesidiocoris tenuis whole genome shotgun sequence.</title>
        <authorList>
            <person name="Shibata T."/>
            <person name="Shimoda M."/>
            <person name="Kobayashi T."/>
            <person name="Uehara T."/>
        </authorList>
    </citation>
    <scope>NUCLEOTIDE SEQUENCE [LARGE SCALE GENOMIC DNA]</scope>
    <source>
        <strain evidence="9 10">Japan</strain>
    </source>
</reference>
<dbReference type="InterPro" id="IPR051981">
    <property type="entry name" value="Glycosyltransf_32"/>
</dbReference>
<comment type="similarity">
    <text evidence="2">Belongs to the glycosyltransferase 32 family.</text>
</comment>
<keyword evidence="10" id="KW-1185">Reference proteome</keyword>
<comment type="subcellular location">
    <subcellularLocation>
        <location evidence="1">Golgi apparatus membrane</location>
        <topology evidence="1">Single-pass type II membrane protein</topology>
    </subcellularLocation>
</comment>
<evidence type="ECO:0000256" key="1">
    <source>
        <dbReference type="ARBA" id="ARBA00004323"/>
    </source>
</evidence>
<organism evidence="9 10">
    <name type="scientific">Nesidiocoris tenuis</name>
    <dbReference type="NCBI Taxonomy" id="355587"/>
    <lineage>
        <taxon>Eukaryota</taxon>
        <taxon>Metazoa</taxon>
        <taxon>Ecdysozoa</taxon>
        <taxon>Arthropoda</taxon>
        <taxon>Hexapoda</taxon>
        <taxon>Insecta</taxon>
        <taxon>Pterygota</taxon>
        <taxon>Neoptera</taxon>
        <taxon>Paraneoptera</taxon>
        <taxon>Hemiptera</taxon>
        <taxon>Heteroptera</taxon>
        <taxon>Panheteroptera</taxon>
        <taxon>Cimicomorpha</taxon>
        <taxon>Miridae</taxon>
        <taxon>Dicyphina</taxon>
        <taxon>Nesidiocoris</taxon>
    </lineage>
</organism>
<feature type="transmembrane region" description="Helical" evidence="7">
    <location>
        <begin position="46"/>
        <end position="65"/>
    </location>
</feature>
<evidence type="ECO:0000256" key="2">
    <source>
        <dbReference type="ARBA" id="ARBA00009003"/>
    </source>
</evidence>
<keyword evidence="5" id="KW-0333">Golgi apparatus</keyword>
<evidence type="ECO:0000313" key="10">
    <source>
        <dbReference type="Proteomes" id="UP001307889"/>
    </source>
</evidence>
<keyword evidence="7" id="KW-1133">Transmembrane helix</keyword>
<evidence type="ECO:0000259" key="8">
    <source>
        <dbReference type="Pfam" id="PF04572"/>
    </source>
</evidence>
<keyword evidence="3 9" id="KW-0328">Glycosyltransferase</keyword>
<sequence>MHVHQKDWMILSNQDSFELDLKIVEDTKLIIRMSMRRFAMLNIFRLKRLVLLCSSLTVVLFLVMYCAVDENFDLGWLLQSHISPEAHMIKCYDNESLSTIDDAAIQRGQTIFFLETSCHNRTFVLNPRQACAVESAAKLNPNLEVYVLVPSPFESLSSLPHMAALRKYRNIKIHHINMNTYFDNTPLEDWYKDGRLKSSRWPQSHASDVLRYATLWKYGGYYADLDVVMLKPFGDMINFVGAESDIDVAAGFLAFTHGHPLVHLAVVDLKQNYKGWDWGNNGPGVITRALKRYCMVREVTKMTKERCKGVDVMPPSAFYAIPWRKWKDYFATRRSDVDRVMATVNSSVAIHVWNYLSRNQSAVVGSNQPYVLLASRFCPEVYSTRHKFF</sequence>
<keyword evidence="6 7" id="KW-0472">Membrane</keyword>
<evidence type="ECO:0000256" key="3">
    <source>
        <dbReference type="ARBA" id="ARBA00022676"/>
    </source>
</evidence>
<dbReference type="Proteomes" id="UP001307889">
    <property type="component" value="Chromosome 13"/>
</dbReference>
<dbReference type="InterPro" id="IPR029044">
    <property type="entry name" value="Nucleotide-diphossugar_trans"/>
</dbReference>
<dbReference type="Gene3D" id="3.90.550.20">
    <property type="match status" value="1"/>
</dbReference>
<evidence type="ECO:0000256" key="5">
    <source>
        <dbReference type="ARBA" id="ARBA00023034"/>
    </source>
</evidence>
<proteinExistence type="inferred from homology"/>
<evidence type="ECO:0000256" key="6">
    <source>
        <dbReference type="ARBA" id="ARBA00023136"/>
    </source>
</evidence>
<keyword evidence="7" id="KW-0812">Transmembrane</keyword>
<dbReference type="EMBL" id="AP028921">
    <property type="protein sequence ID" value="BET01958.1"/>
    <property type="molecule type" value="Genomic_DNA"/>
</dbReference>
<dbReference type="Pfam" id="PF04572">
    <property type="entry name" value="Gb3_synth"/>
    <property type="match status" value="1"/>
</dbReference>
<dbReference type="PANTHER" id="PTHR12042:SF21">
    <property type="entry name" value="ALPHA1,4-GALACTOSYLTRANSFERASE 1-RELATED"/>
    <property type="match status" value="1"/>
</dbReference>
<dbReference type="GO" id="GO:0016757">
    <property type="term" value="F:glycosyltransferase activity"/>
    <property type="evidence" value="ECO:0007669"/>
    <property type="project" value="UniProtKB-KW"/>
</dbReference>
<dbReference type="InterPro" id="IPR007652">
    <property type="entry name" value="A1-4-GlycosylTfrase_dom"/>
</dbReference>
<protein>
    <submittedName>
        <fullName evidence="9">Galactosyltransferase activity</fullName>
    </submittedName>
</protein>
<dbReference type="InterPro" id="IPR007577">
    <property type="entry name" value="GlycoTrfase_DXD_sugar-bd_CS"/>
</dbReference>
<evidence type="ECO:0000256" key="7">
    <source>
        <dbReference type="SAM" id="Phobius"/>
    </source>
</evidence>
<keyword evidence="4" id="KW-0808">Transferase</keyword>
<dbReference type="SUPFAM" id="SSF53448">
    <property type="entry name" value="Nucleotide-diphospho-sugar transferases"/>
    <property type="match status" value="1"/>
</dbReference>
<dbReference type="PANTHER" id="PTHR12042">
    <property type="entry name" value="LACTOSYLCERAMIDE 4-ALPHA-GALACTOSYLTRANSFERASE ALPHA- 1,4-GALACTOSYLTRANSFERASE"/>
    <property type="match status" value="1"/>
</dbReference>
<feature type="domain" description="Alpha 1,4-glycosyltransferase" evidence="8">
    <location>
        <begin position="254"/>
        <end position="383"/>
    </location>
</feature>
<dbReference type="Pfam" id="PF04488">
    <property type="entry name" value="Gly_transf_sug"/>
    <property type="match status" value="1"/>
</dbReference>
<evidence type="ECO:0000256" key="4">
    <source>
        <dbReference type="ARBA" id="ARBA00022679"/>
    </source>
</evidence>
<gene>
    <name evidence="9" type="ORF">NTJ_14776</name>
</gene>
<evidence type="ECO:0000313" key="9">
    <source>
        <dbReference type="EMBL" id="BET01958.1"/>
    </source>
</evidence>
<accession>A0ABN7BE37</accession>